<comment type="caution">
    <text evidence="2">The sequence shown here is derived from an EMBL/GenBank/DDBJ whole genome shotgun (WGS) entry which is preliminary data.</text>
</comment>
<gene>
    <name evidence="2" type="ORF">E0L32_009978</name>
</gene>
<proteinExistence type="inferred from homology"/>
<dbReference type="RefSeq" id="XP_030990202.1">
    <property type="nucleotide sequence ID" value="XM_031132546.1"/>
</dbReference>
<dbReference type="PANTHER" id="PTHR48229">
    <property type="entry name" value="CAIB/BAIF FAMILY ENZYME (AFU_ORTHOLOGUE AFUA_1G05360)-RELATED"/>
    <property type="match status" value="1"/>
</dbReference>
<dbReference type="STRING" id="1093900.A0A507AUA9"/>
<dbReference type="InterPro" id="IPR052985">
    <property type="entry name" value="CoA-trans_III_biosynth/detox"/>
</dbReference>
<dbReference type="Proteomes" id="UP000319257">
    <property type="component" value="Unassembled WGS sequence"/>
</dbReference>
<dbReference type="SUPFAM" id="SSF89796">
    <property type="entry name" value="CoA-transferase family III (CaiB/BaiF)"/>
    <property type="match status" value="2"/>
</dbReference>
<evidence type="ECO:0000256" key="1">
    <source>
        <dbReference type="ARBA" id="ARBA00008383"/>
    </source>
</evidence>
<dbReference type="InterPro" id="IPR003673">
    <property type="entry name" value="CoA-Trfase_fam_III"/>
</dbReference>
<reference evidence="2 3" key="1">
    <citation type="submission" date="2019-06" db="EMBL/GenBank/DDBJ databases">
        <title>Draft genome sequence of the filamentous fungus Phialemoniopsis curvata isolated from diesel fuel.</title>
        <authorList>
            <person name="Varaljay V.A."/>
            <person name="Lyon W.J."/>
            <person name="Crouch A.L."/>
            <person name="Drake C.E."/>
            <person name="Hollomon J.M."/>
            <person name="Nadeau L.J."/>
            <person name="Nunn H.S."/>
            <person name="Stevenson B.S."/>
            <person name="Bojanowski C.L."/>
            <person name="Crookes-Goodson W.J."/>
        </authorList>
    </citation>
    <scope>NUCLEOTIDE SEQUENCE [LARGE SCALE GENOMIC DNA]</scope>
    <source>
        <strain evidence="2 3">D216</strain>
    </source>
</reference>
<dbReference type="InParanoid" id="A0A507AUA9"/>
<comment type="similarity">
    <text evidence="1">Belongs to the CoA-transferase III family.</text>
</comment>
<keyword evidence="3" id="KW-1185">Reference proteome</keyword>
<dbReference type="Gene3D" id="3.40.50.10540">
    <property type="entry name" value="Crotonobetainyl-coa:carnitine coa-transferase, domain 1"/>
    <property type="match status" value="1"/>
</dbReference>
<dbReference type="GO" id="GO:0003824">
    <property type="term" value="F:catalytic activity"/>
    <property type="evidence" value="ECO:0007669"/>
    <property type="project" value="InterPro"/>
</dbReference>
<dbReference type="EMBL" id="SKBQ01000077">
    <property type="protein sequence ID" value="TPX08491.1"/>
    <property type="molecule type" value="Genomic_DNA"/>
</dbReference>
<protein>
    <submittedName>
        <fullName evidence="2">Uncharacterized protein</fullName>
    </submittedName>
</protein>
<dbReference type="OrthoDB" id="2308815at2759"/>
<dbReference type="PANTHER" id="PTHR48229:SF2">
    <property type="entry name" value="CAIB_BAIF FAMILY PROTEIN"/>
    <property type="match status" value="1"/>
</dbReference>
<name>A0A507AUA9_9PEZI</name>
<accession>A0A507AUA9</accession>
<dbReference type="GeneID" id="41977425"/>
<dbReference type="InterPro" id="IPR023606">
    <property type="entry name" value="CoA-Trfase_III_dom_1_sf"/>
</dbReference>
<evidence type="ECO:0000313" key="2">
    <source>
        <dbReference type="EMBL" id="TPX08491.1"/>
    </source>
</evidence>
<evidence type="ECO:0000313" key="3">
    <source>
        <dbReference type="Proteomes" id="UP000319257"/>
    </source>
</evidence>
<organism evidence="2 3">
    <name type="scientific">Thyridium curvatum</name>
    <dbReference type="NCBI Taxonomy" id="1093900"/>
    <lineage>
        <taxon>Eukaryota</taxon>
        <taxon>Fungi</taxon>
        <taxon>Dikarya</taxon>
        <taxon>Ascomycota</taxon>
        <taxon>Pezizomycotina</taxon>
        <taxon>Sordariomycetes</taxon>
        <taxon>Sordariomycetidae</taxon>
        <taxon>Thyridiales</taxon>
        <taxon>Thyridiaceae</taxon>
        <taxon>Thyridium</taxon>
    </lineage>
</organism>
<dbReference type="Pfam" id="PF02515">
    <property type="entry name" value="CoA_transf_3"/>
    <property type="match status" value="1"/>
</dbReference>
<dbReference type="AlphaFoldDB" id="A0A507AUA9"/>
<sequence length="538" mass="60332">MTITYNKNVEAKRLFVNGLLRHEKVGALLPPEAQDCAAKIEFTGSASPSLAINWRFAESISALQALQATMVSVLLKRKYDVDAPRVVIDTDHAQLFFMTLMLFTIDPNDQRITIGTRSAPGEGLEKYFPSWERHDSWRNLYRAAATNIYKTKDNRYYHLHEAQAPYVKSVAAMTSAELDHLENDIWRQAGTICYTVDEYRNCESGKANSHVGLYEVTEYPSQTQQPGWWPSTPQTSAQRPLAGLKVVDLSRIIAAPAISRGLAELGASVMRVVGPHLDDHSRLHPDMSWGKWNTCLDFRKADELEAMRNLVGDADVVVLGYRPGVLDKYGLDVDGILGLVEQRGRGVVIVRENCYGWHGTWSGRSGWQQISDAVTGVSMQFGQAMGLDEAVTPVFPNSDFCTGVCGVVGALDGLLRRAEKGGSYCISWLVDVCGTYPDDVWRNLWERNGRPQFRHNDPMSVLLPAYMKMMKEKHAETLLREDFFEDRACPVIGHSIRTIKPVLKYPDGEVQLRFNVGTRTNGVDQPYWPSDLTVEVVE</sequence>